<gene>
    <name evidence="2" type="ORF">FEQUK3_LOCUS1619</name>
</gene>
<evidence type="ECO:0000313" key="2">
    <source>
        <dbReference type="EMBL" id="CAG7555914.1"/>
    </source>
</evidence>
<accession>A0A8J2ITL2</accession>
<dbReference type="AlphaFoldDB" id="A0A8J2ITL2"/>
<evidence type="ECO:0000256" key="1">
    <source>
        <dbReference type="SAM" id="MobiDB-lite"/>
    </source>
</evidence>
<reference evidence="2" key="1">
    <citation type="submission" date="2021-05" db="EMBL/GenBank/DDBJ databases">
        <authorList>
            <person name="Khan N."/>
        </authorList>
    </citation>
    <scope>NUCLEOTIDE SEQUENCE</scope>
</reference>
<comment type="caution">
    <text evidence="2">The sequence shown here is derived from an EMBL/GenBank/DDBJ whole genome shotgun (WGS) entry which is preliminary data.</text>
</comment>
<evidence type="ECO:0000313" key="3">
    <source>
        <dbReference type="Proteomes" id="UP000693738"/>
    </source>
</evidence>
<sequence length="142" mass="15646">MDPFKSSSDRKTGFVHPPPLDPAPSGVGAADMTLDPESIRRVAVHDTAQALGVETSVSRYRDLVLSLIKDCPLKRDLVAFADTPRKAPDESLVPVDAFINDSDRTDWHTHCPDMNKSWKEFCGKVSAISDKVTINKISAPWK</sequence>
<proteinExistence type="predicted"/>
<protein>
    <submittedName>
        <fullName evidence="2">Uncharacterized protein</fullName>
    </submittedName>
</protein>
<name>A0A8J2ITL2_FUSEQ</name>
<dbReference type="EMBL" id="CAJSTJ010000077">
    <property type="protein sequence ID" value="CAG7555914.1"/>
    <property type="molecule type" value="Genomic_DNA"/>
</dbReference>
<dbReference type="Proteomes" id="UP000693738">
    <property type="component" value="Unassembled WGS sequence"/>
</dbReference>
<feature type="region of interest" description="Disordered" evidence="1">
    <location>
        <begin position="1"/>
        <end position="31"/>
    </location>
</feature>
<organism evidence="2 3">
    <name type="scientific">Fusarium equiseti</name>
    <name type="common">Fusarium scirpi</name>
    <dbReference type="NCBI Taxonomy" id="61235"/>
    <lineage>
        <taxon>Eukaryota</taxon>
        <taxon>Fungi</taxon>
        <taxon>Dikarya</taxon>
        <taxon>Ascomycota</taxon>
        <taxon>Pezizomycotina</taxon>
        <taxon>Sordariomycetes</taxon>
        <taxon>Hypocreomycetidae</taxon>
        <taxon>Hypocreales</taxon>
        <taxon>Nectriaceae</taxon>
        <taxon>Fusarium</taxon>
        <taxon>Fusarium incarnatum-equiseti species complex</taxon>
    </lineage>
</organism>